<dbReference type="Gene3D" id="3.90.550.10">
    <property type="entry name" value="Spore Coat Polysaccharide Biosynthesis Protein SpsA, Chain A"/>
    <property type="match status" value="1"/>
</dbReference>
<dbReference type="CDD" id="cd04196">
    <property type="entry name" value="GT_2_like_d"/>
    <property type="match status" value="1"/>
</dbReference>
<reference evidence="2" key="2">
    <citation type="journal article" date="2007" name="J. Bacteriol.">
        <title>Streptococcus iniae capsule impairs phagocytic clearance and contributes to virulence in fish.</title>
        <authorList>
            <person name="Locke J.B."/>
            <person name="Colvin K.M."/>
            <person name="Datta A.K."/>
            <person name="Patel S.K."/>
            <person name="Naidu N.N."/>
            <person name="Neely M.N."/>
            <person name="Nizet V."/>
            <person name="Buchanan J.T."/>
        </authorList>
    </citation>
    <scope>NUCLEOTIDE SEQUENCE</scope>
</reference>
<dbReference type="CAZy" id="GT2">
    <property type="family name" value="Glycosyltransferase Family 2"/>
</dbReference>
<dbReference type="Pfam" id="PF00535">
    <property type="entry name" value="Glycos_transf_2"/>
    <property type="match status" value="1"/>
</dbReference>
<name>Q2KM67_STRIN</name>
<dbReference type="EMBL" id="AY904444">
    <property type="protein sequence ID" value="AAY17303.1"/>
    <property type="molecule type" value="Genomic_DNA"/>
</dbReference>
<dbReference type="SUPFAM" id="SSF53448">
    <property type="entry name" value="Nucleotide-diphospho-sugar transferases"/>
    <property type="match status" value="1"/>
</dbReference>
<dbReference type="InterPro" id="IPR001173">
    <property type="entry name" value="Glyco_trans_2-like"/>
</dbReference>
<accession>Q2KM67</accession>
<evidence type="ECO:0000259" key="1">
    <source>
        <dbReference type="Pfam" id="PF00535"/>
    </source>
</evidence>
<dbReference type="GO" id="GO:0016758">
    <property type="term" value="F:hexosyltransferase activity"/>
    <property type="evidence" value="ECO:0007669"/>
    <property type="project" value="UniProtKB-ARBA"/>
</dbReference>
<evidence type="ECO:0000313" key="2">
    <source>
        <dbReference type="EMBL" id="AAY17303.1"/>
    </source>
</evidence>
<feature type="domain" description="Glycosyltransferase 2-like" evidence="1">
    <location>
        <begin position="3"/>
        <end position="160"/>
    </location>
</feature>
<dbReference type="PANTHER" id="PTHR22916">
    <property type="entry name" value="GLYCOSYLTRANSFERASE"/>
    <property type="match status" value="1"/>
</dbReference>
<reference evidence="2" key="1">
    <citation type="journal article" date="2007" name="Infect. Immun.">
        <title>Analysis of the polysaccharide capsule of the systemic pathogen Streptococcus iniae and its implications in virulence.</title>
        <authorList>
            <person name="Lowe B.A."/>
            <person name="Miller J.D."/>
            <person name="Neely M.N."/>
        </authorList>
    </citation>
    <scope>NUCLEOTIDE SEQUENCE</scope>
</reference>
<sequence length="246" mass="28937">MITVCMATFNGEKYIEEQIISILSQLNDYDELIISDDGSTDSTVEIIKKIDDKRINLVFNKNDRGYSSNFYNAMSMATGDYIFLSDQDDIWLEDKVTITLKYLKSFDFVVSDAFVVDSNLNLLEESRFKTFNISNGFLPNFIRTRYIGCCMAFNRKVLDALYPFPEKKYNIPHDLWITLISEKYYKTSLIDNQLIKYRRHDNNVSNGGLTVKNNKRSFFQIIKSRIIYLYLLEKQKGKTKRKNKKW</sequence>
<protein>
    <submittedName>
        <fullName evidence="2">CpsK</fullName>
    </submittedName>
</protein>
<organism evidence="2">
    <name type="scientific">Streptococcus iniae</name>
    <name type="common">Streptococcus shiloi</name>
    <dbReference type="NCBI Taxonomy" id="1346"/>
    <lineage>
        <taxon>Bacteria</taxon>
        <taxon>Bacillati</taxon>
        <taxon>Bacillota</taxon>
        <taxon>Bacilli</taxon>
        <taxon>Lactobacillales</taxon>
        <taxon>Streptococcaceae</taxon>
        <taxon>Streptococcus</taxon>
    </lineage>
</organism>
<dbReference type="PANTHER" id="PTHR22916:SF3">
    <property type="entry name" value="UDP-GLCNAC:BETAGAL BETA-1,3-N-ACETYLGLUCOSAMINYLTRANSFERASE-LIKE PROTEIN 1"/>
    <property type="match status" value="1"/>
</dbReference>
<proteinExistence type="predicted"/>
<gene>
    <name evidence="2" type="primary">cpsK</name>
</gene>
<dbReference type="RefSeq" id="WP_037584811.1">
    <property type="nucleotide sequence ID" value="NZ_QLSE01000043.1"/>
</dbReference>
<dbReference type="AlphaFoldDB" id="Q2KM67"/>
<dbReference type="InterPro" id="IPR029044">
    <property type="entry name" value="Nucleotide-diphossugar_trans"/>
</dbReference>